<evidence type="ECO:0000259" key="9">
    <source>
        <dbReference type="PROSITE" id="PS51038"/>
    </source>
</evidence>
<dbReference type="Pfam" id="PF01448">
    <property type="entry name" value="ELM2"/>
    <property type="match status" value="1"/>
</dbReference>
<evidence type="ECO:0000256" key="4">
    <source>
        <dbReference type="ARBA" id="ARBA00022771"/>
    </source>
</evidence>
<organism evidence="11 12">
    <name type="scientific">Steinernema carpocapsae</name>
    <name type="common">Entomopathogenic nematode</name>
    <dbReference type="NCBI Taxonomy" id="34508"/>
    <lineage>
        <taxon>Eukaryota</taxon>
        <taxon>Metazoa</taxon>
        <taxon>Ecdysozoa</taxon>
        <taxon>Nematoda</taxon>
        <taxon>Chromadorea</taxon>
        <taxon>Rhabditida</taxon>
        <taxon>Tylenchina</taxon>
        <taxon>Panagrolaimomorpha</taxon>
        <taxon>Strongyloidoidea</taxon>
        <taxon>Steinernematidae</taxon>
        <taxon>Steinernema</taxon>
    </lineage>
</organism>
<dbReference type="EMBL" id="AZBU02000011">
    <property type="protein sequence ID" value="TKR61531.1"/>
    <property type="molecule type" value="Genomic_DNA"/>
</dbReference>
<keyword evidence="2" id="KW-0678">Repressor</keyword>
<dbReference type="Gene3D" id="2.30.30.490">
    <property type="match status" value="1"/>
</dbReference>
<keyword evidence="12" id="KW-1185">Reference proteome</keyword>
<evidence type="ECO:0000256" key="2">
    <source>
        <dbReference type="ARBA" id="ARBA00022491"/>
    </source>
</evidence>
<feature type="domain" description="ELM2" evidence="10">
    <location>
        <begin position="163"/>
        <end position="276"/>
    </location>
</feature>
<keyword evidence="7" id="KW-0539">Nucleus</keyword>
<name>A0A4U5LYY6_STECR</name>
<evidence type="ECO:0008006" key="13">
    <source>
        <dbReference type="Google" id="ProtNLM"/>
    </source>
</evidence>
<dbReference type="PROSITE" id="PS51156">
    <property type="entry name" value="ELM2"/>
    <property type="match status" value="1"/>
</dbReference>
<dbReference type="PANTHER" id="PTHR10865">
    <property type="entry name" value="METASTASIS-ASSOCIATED PROTEIN AND MESODERM INDUCTION EARLY RESPONSE PROTEIN"/>
    <property type="match status" value="1"/>
</dbReference>
<keyword evidence="4" id="KW-0863">Zinc-finger</keyword>
<evidence type="ECO:0000256" key="7">
    <source>
        <dbReference type="ARBA" id="ARBA00023242"/>
    </source>
</evidence>
<feature type="domain" description="BAH" evidence="9">
    <location>
        <begin position="5"/>
        <end position="159"/>
    </location>
</feature>
<keyword evidence="3" id="KW-0479">Metal-binding</keyword>
<evidence type="ECO:0000256" key="3">
    <source>
        <dbReference type="ARBA" id="ARBA00022723"/>
    </source>
</evidence>
<dbReference type="GO" id="GO:0003713">
    <property type="term" value="F:transcription coactivator activity"/>
    <property type="evidence" value="ECO:0007669"/>
    <property type="project" value="TreeGrafter"/>
</dbReference>
<evidence type="ECO:0000259" key="10">
    <source>
        <dbReference type="PROSITE" id="PS51156"/>
    </source>
</evidence>
<keyword evidence="6" id="KW-0238">DNA-binding</keyword>
<dbReference type="STRING" id="34508.A0A4U5LYY6"/>
<dbReference type="GO" id="GO:0003714">
    <property type="term" value="F:transcription corepressor activity"/>
    <property type="evidence" value="ECO:0007669"/>
    <property type="project" value="TreeGrafter"/>
</dbReference>
<dbReference type="InterPro" id="IPR040138">
    <property type="entry name" value="MIER/MTA"/>
</dbReference>
<accession>A0A4U5LYY6</accession>
<dbReference type="GO" id="GO:0003682">
    <property type="term" value="F:chromatin binding"/>
    <property type="evidence" value="ECO:0007669"/>
    <property type="project" value="InterPro"/>
</dbReference>
<protein>
    <recommendedName>
        <fullName evidence="13">SANT domain-containing protein</fullName>
    </recommendedName>
</protein>
<dbReference type="GO" id="GO:0016581">
    <property type="term" value="C:NuRD complex"/>
    <property type="evidence" value="ECO:0007669"/>
    <property type="project" value="TreeGrafter"/>
</dbReference>
<keyword evidence="5" id="KW-0862">Zinc</keyword>
<dbReference type="InterPro" id="IPR001025">
    <property type="entry name" value="BAH_dom"/>
</dbReference>
<evidence type="ECO:0000313" key="12">
    <source>
        <dbReference type="Proteomes" id="UP000298663"/>
    </source>
</evidence>
<dbReference type="PROSITE" id="PS51038">
    <property type="entry name" value="BAH"/>
    <property type="match status" value="1"/>
</dbReference>
<reference evidence="11 12" key="2">
    <citation type="journal article" date="2019" name="G3 (Bethesda)">
        <title>Hybrid Assembly of the Genome of the Entomopathogenic Nematode Steinernema carpocapsae Identifies the X-Chromosome.</title>
        <authorList>
            <person name="Serra L."/>
            <person name="Macchietto M."/>
            <person name="Macias-Munoz A."/>
            <person name="McGill C.J."/>
            <person name="Rodriguez I.M."/>
            <person name="Rodriguez B."/>
            <person name="Murad R."/>
            <person name="Mortazavi A."/>
        </authorList>
    </citation>
    <scope>NUCLEOTIDE SEQUENCE [LARGE SCALE GENOMIC DNA]</scope>
    <source>
        <strain evidence="11 12">ALL</strain>
    </source>
</reference>
<dbReference type="GO" id="GO:0000122">
    <property type="term" value="P:negative regulation of transcription by RNA polymerase II"/>
    <property type="evidence" value="ECO:0007669"/>
    <property type="project" value="TreeGrafter"/>
</dbReference>
<dbReference type="GO" id="GO:0042826">
    <property type="term" value="F:histone deacetylase binding"/>
    <property type="evidence" value="ECO:0007669"/>
    <property type="project" value="TreeGrafter"/>
</dbReference>
<dbReference type="InterPro" id="IPR000949">
    <property type="entry name" value="ELM2_dom"/>
</dbReference>
<gene>
    <name evidence="11" type="ORF">L596_028630</name>
</gene>
<proteinExistence type="predicted"/>
<dbReference type="FunFam" id="1.10.10.60:FF:000012">
    <property type="entry name" value="Metastasis-associated 1 family, member 3"/>
    <property type="match status" value="1"/>
</dbReference>
<dbReference type="PANTHER" id="PTHR10865:SF29">
    <property type="entry name" value="METASTASIS ASSOCIATED 1-LIKE, ISOFORM D"/>
    <property type="match status" value="1"/>
</dbReference>
<comment type="subcellular location">
    <subcellularLocation>
        <location evidence="1">Nucleus</location>
    </subcellularLocation>
</comment>
<dbReference type="SUPFAM" id="SSF46689">
    <property type="entry name" value="Homeodomain-like"/>
    <property type="match status" value="1"/>
</dbReference>
<dbReference type="AlphaFoldDB" id="A0A4U5LYY6"/>
<sequence>MASPCMYNIGDRIYADTFPTRRPRRRLDIYRIEKFLTTEDGHINVEVTRFYRRCNLSSENLKLADRYCSFPALEKPGERIQGLPLEADKLSSADLRTLREKQVFMSTIPVIIAASDIRKKCTVKMLAPWETACNYFGREDLYFYFCSYNPESDKVIFSLLLDRKIRLGPKFQADVPPLEECQDKEELDDRDERIKLNEPWTPEVTEREELVCHPHHGLGEAELQQFFTNVVMINNYKQGKPMDDAPRDAVYFHGFELLHKADYDTTDAEKHLVAAPEALDEDNNDVVKHQRSLVTDPLNRWRQQEVDLLTQGISMLGKDFLKIRCLLLPWKALDDIVEFYFIIKTLEPYRERRKRKWAKIVDKIRQIYIPARNLPQPSSPKIVVLEEEEDGSPDRQ</sequence>
<dbReference type="SMART" id="SM00439">
    <property type="entry name" value="BAH"/>
    <property type="match status" value="1"/>
</dbReference>
<evidence type="ECO:0000256" key="5">
    <source>
        <dbReference type="ARBA" id="ARBA00022833"/>
    </source>
</evidence>
<feature type="region of interest" description="Disordered" evidence="8">
    <location>
        <begin position="375"/>
        <end position="396"/>
    </location>
</feature>
<evidence type="ECO:0000256" key="8">
    <source>
        <dbReference type="SAM" id="MobiDB-lite"/>
    </source>
</evidence>
<evidence type="ECO:0000256" key="1">
    <source>
        <dbReference type="ARBA" id="ARBA00004123"/>
    </source>
</evidence>
<dbReference type="Gene3D" id="4.10.1240.50">
    <property type="match status" value="1"/>
</dbReference>
<evidence type="ECO:0000313" key="11">
    <source>
        <dbReference type="EMBL" id="TKR61531.1"/>
    </source>
</evidence>
<dbReference type="InterPro" id="IPR009057">
    <property type="entry name" value="Homeodomain-like_sf"/>
</dbReference>
<dbReference type="SMART" id="SM01189">
    <property type="entry name" value="ELM2"/>
    <property type="match status" value="1"/>
</dbReference>
<dbReference type="Gene3D" id="1.10.10.60">
    <property type="entry name" value="Homeodomain-like"/>
    <property type="match status" value="1"/>
</dbReference>
<comment type="caution">
    <text evidence="11">The sequence shown here is derived from an EMBL/GenBank/DDBJ whole genome shotgun (WGS) entry which is preliminary data.</text>
</comment>
<dbReference type="Proteomes" id="UP000298663">
    <property type="component" value="Unassembled WGS sequence"/>
</dbReference>
<dbReference type="GO" id="GO:0008270">
    <property type="term" value="F:zinc ion binding"/>
    <property type="evidence" value="ECO:0007669"/>
    <property type="project" value="UniProtKB-KW"/>
</dbReference>
<evidence type="ECO:0000256" key="6">
    <source>
        <dbReference type="ARBA" id="ARBA00023125"/>
    </source>
</evidence>
<dbReference type="InterPro" id="IPR043151">
    <property type="entry name" value="BAH_sf"/>
</dbReference>
<feature type="compositionally biased region" description="Acidic residues" evidence="8">
    <location>
        <begin position="385"/>
        <end position="396"/>
    </location>
</feature>
<dbReference type="OrthoDB" id="2193595at2759"/>
<reference evidence="11 12" key="1">
    <citation type="journal article" date="2015" name="Genome Biol.">
        <title>Comparative genomics of Steinernema reveals deeply conserved gene regulatory networks.</title>
        <authorList>
            <person name="Dillman A.R."/>
            <person name="Macchietto M."/>
            <person name="Porter C.F."/>
            <person name="Rogers A."/>
            <person name="Williams B."/>
            <person name="Antoshechkin I."/>
            <person name="Lee M.M."/>
            <person name="Goodwin Z."/>
            <person name="Lu X."/>
            <person name="Lewis E.E."/>
            <person name="Goodrich-Blair H."/>
            <person name="Stock S.P."/>
            <person name="Adams B.J."/>
            <person name="Sternberg P.W."/>
            <person name="Mortazavi A."/>
        </authorList>
    </citation>
    <scope>NUCLEOTIDE SEQUENCE [LARGE SCALE GENOMIC DNA]</scope>
    <source>
        <strain evidence="11 12">ALL</strain>
    </source>
</reference>
<dbReference type="GO" id="GO:0003677">
    <property type="term" value="F:DNA binding"/>
    <property type="evidence" value="ECO:0007669"/>
    <property type="project" value="UniProtKB-KW"/>
</dbReference>